<keyword evidence="2" id="KW-1133">Transmembrane helix</keyword>
<feature type="transmembrane region" description="Helical" evidence="2">
    <location>
        <begin position="441"/>
        <end position="465"/>
    </location>
</feature>
<evidence type="ECO:0000256" key="2">
    <source>
        <dbReference type="SAM" id="Phobius"/>
    </source>
</evidence>
<name>A0A1Q9CPZ1_SYMMI</name>
<sequence length="688" mass="73246">MRFFASRHRLNNSIASRAAPTGLIWRMNFTRIYSLFTLIEIFTNTVPFVAAASVWYDGLLANAERLDRERQDFEVDLWISLNESNLEIWYEGWLEGVSSEMYADQGMIAAQVVSAWNRHTCVHEPGFLVATEIDTGFPKYRVLVLAPERPGANRPFNDFQRSWYELDNDPVVSEAAGSECALELNAVCQDRWEPDPRSDNSSSTSDSCHALSPMSAASSESSDESFRHRIRPGVFGVNAEDAFVPVVGEEGVERRTWKALMASRRRQVPADGPIPIGGLVRQPFRINPTTFRSVGCGAGLLRALRIRKLPDCLCFIWSWLAMAVNEDKSLNKTVRSDGEEAQVKLFSFFEELAEPVRKLVQTAWRSRGKLVHDVKAYVLLFTSMVCSMPARVLRVIQNPKLQALLAEEEDPQALAAVVAGTGGALCLGSVGAVIGVTVGAAVGLCVGAVPALFTFGLSLPLGALLGGSGGLLAGAFTGSSAGFVGGATSGTFLAYFRSEIRLAVVIVSAKVYDVYHVIVVRPTNAVKAANRKVRDGVHVSAAYTQEKARATADFVKTAASNRHVQVSTAGAGFGAAALGTAGAASGACVGGTVGALVGLVPAVFTFGLSIPIGAAVGGSTGLFVGGAAGCSLGFAGDDAISVSPTWLMRLSLHVKRQGKTITGNMRGAANSLDYLGLRGAGKLKLFGK</sequence>
<comment type="caution">
    <text evidence="3">The sequence shown here is derived from an EMBL/GenBank/DDBJ whole genome shotgun (WGS) entry which is preliminary data.</text>
</comment>
<accession>A0A1Q9CPZ1</accession>
<keyword evidence="2" id="KW-0472">Membrane</keyword>
<evidence type="ECO:0000313" key="4">
    <source>
        <dbReference type="Proteomes" id="UP000186817"/>
    </source>
</evidence>
<evidence type="ECO:0000256" key="1">
    <source>
        <dbReference type="SAM" id="MobiDB-lite"/>
    </source>
</evidence>
<dbReference type="AlphaFoldDB" id="A0A1Q9CPZ1"/>
<feature type="region of interest" description="Disordered" evidence="1">
    <location>
        <begin position="192"/>
        <end position="224"/>
    </location>
</feature>
<keyword evidence="2" id="KW-0812">Transmembrane</keyword>
<proteinExistence type="predicted"/>
<evidence type="ECO:0000313" key="3">
    <source>
        <dbReference type="EMBL" id="OLP84980.1"/>
    </source>
</evidence>
<feature type="transmembrane region" description="Helical" evidence="2">
    <location>
        <begin position="471"/>
        <end position="496"/>
    </location>
</feature>
<evidence type="ECO:0008006" key="5">
    <source>
        <dbReference type="Google" id="ProtNLM"/>
    </source>
</evidence>
<organism evidence="3 4">
    <name type="scientific">Symbiodinium microadriaticum</name>
    <name type="common">Dinoflagellate</name>
    <name type="synonym">Zooxanthella microadriatica</name>
    <dbReference type="NCBI Taxonomy" id="2951"/>
    <lineage>
        <taxon>Eukaryota</taxon>
        <taxon>Sar</taxon>
        <taxon>Alveolata</taxon>
        <taxon>Dinophyceae</taxon>
        <taxon>Suessiales</taxon>
        <taxon>Symbiodiniaceae</taxon>
        <taxon>Symbiodinium</taxon>
    </lineage>
</organism>
<dbReference type="EMBL" id="LSRX01001003">
    <property type="protein sequence ID" value="OLP84980.1"/>
    <property type="molecule type" value="Genomic_DNA"/>
</dbReference>
<protein>
    <recommendedName>
        <fullName evidence="5">Transmembrane protein</fullName>
    </recommendedName>
</protein>
<dbReference type="Proteomes" id="UP000186817">
    <property type="component" value="Unassembled WGS sequence"/>
</dbReference>
<keyword evidence="4" id="KW-1185">Reference proteome</keyword>
<feature type="transmembrane region" description="Helical" evidence="2">
    <location>
        <begin position="413"/>
        <end position="434"/>
    </location>
</feature>
<dbReference type="OrthoDB" id="446489at2759"/>
<reference evidence="3 4" key="1">
    <citation type="submission" date="2016-02" db="EMBL/GenBank/DDBJ databases">
        <title>Genome analysis of coral dinoflagellate symbionts highlights evolutionary adaptations to a symbiotic lifestyle.</title>
        <authorList>
            <person name="Aranda M."/>
            <person name="Li Y."/>
            <person name="Liew Y.J."/>
            <person name="Baumgarten S."/>
            <person name="Simakov O."/>
            <person name="Wilson M."/>
            <person name="Piel J."/>
            <person name="Ashoor H."/>
            <person name="Bougouffa S."/>
            <person name="Bajic V.B."/>
            <person name="Ryu T."/>
            <person name="Ravasi T."/>
            <person name="Bayer T."/>
            <person name="Micklem G."/>
            <person name="Kim H."/>
            <person name="Bhak J."/>
            <person name="Lajeunesse T.C."/>
            <person name="Voolstra C.R."/>
        </authorList>
    </citation>
    <scope>NUCLEOTIDE SEQUENCE [LARGE SCALE GENOMIC DNA]</scope>
    <source>
        <strain evidence="3 4">CCMP2467</strain>
    </source>
</reference>
<gene>
    <name evidence="3" type="ORF">AK812_SmicGene34092</name>
</gene>